<proteinExistence type="predicted"/>
<dbReference type="GeneID" id="25334730"/>
<reference evidence="1" key="1">
    <citation type="submission" date="2013-10" db="EMBL/GenBank/DDBJ databases">
        <title>Genomic analysis of the causative agents of coccidiosis in chickens.</title>
        <authorList>
            <person name="Reid A.J."/>
            <person name="Blake D."/>
            <person name="Billington K."/>
            <person name="Browne H."/>
            <person name="Dunn M."/>
            <person name="Hung S."/>
            <person name="Kawahara F."/>
            <person name="Miranda-Saavedra D."/>
            <person name="Mourier T."/>
            <person name="Nagra H."/>
            <person name="Otto T.D."/>
            <person name="Rawlings N."/>
            <person name="Sanchez A."/>
            <person name="Sanders M."/>
            <person name="Subramaniam C."/>
            <person name="Tay Y."/>
            <person name="Dear P."/>
            <person name="Doerig C."/>
            <person name="Gruber A."/>
            <person name="Parkinson J."/>
            <person name="Shirley M."/>
            <person name="Wan K.L."/>
            <person name="Berriman M."/>
            <person name="Tomley F."/>
            <person name="Pain A."/>
        </authorList>
    </citation>
    <scope>NUCLEOTIDE SEQUENCE [LARGE SCALE GENOMIC DNA]</scope>
    <source>
        <strain evidence="1">Weybridge</strain>
    </source>
</reference>
<protein>
    <submittedName>
        <fullName evidence="1">Uncharacterized protein</fullName>
    </submittedName>
</protein>
<reference evidence="1" key="2">
    <citation type="submission" date="2013-10" db="EMBL/GenBank/DDBJ databases">
        <authorList>
            <person name="Aslett M."/>
        </authorList>
    </citation>
    <scope>NUCLEOTIDE SEQUENCE [LARGE SCALE GENOMIC DNA]</scope>
    <source>
        <strain evidence="1">Weybridge</strain>
    </source>
</reference>
<evidence type="ECO:0000313" key="1">
    <source>
        <dbReference type="EMBL" id="CDJ57281.1"/>
    </source>
</evidence>
<accession>U6LZV4</accession>
<dbReference type="VEuPathDB" id="ToxoDB:EMWEY_00007440"/>
<keyword evidence="2" id="KW-1185">Reference proteome</keyword>
<dbReference type="RefSeq" id="XP_013333931.1">
    <property type="nucleotide sequence ID" value="XM_013478477.1"/>
</dbReference>
<evidence type="ECO:0000313" key="2">
    <source>
        <dbReference type="Proteomes" id="UP000030763"/>
    </source>
</evidence>
<dbReference type="AlphaFoldDB" id="U6LZV4"/>
<gene>
    <name evidence="1" type="ORF">EMWEY_00007440</name>
</gene>
<sequence>MDHLICLGFILWLRNPIDLPSCSRAAPNAYPDASVRLPISRDSERRPRVPLIKDVLHKELADLDLHHAAAAEPQSPVALEQRGVNAEMEDAAEYISAASDTSSDCENVLE</sequence>
<name>U6LZV4_EIMMA</name>
<dbReference type="EMBL" id="HG719248">
    <property type="protein sequence ID" value="CDJ57281.1"/>
    <property type="molecule type" value="Genomic_DNA"/>
</dbReference>
<organism evidence="1 2">
    <name type="scientific">Eimeria maxima</name>
    <name type="common">Coccidian parasite</name>
    <dbReference type="NCBI Taxonomy" id="5804"/>
    <lineage>
        <taxon>Eukaryota</taxon>
        <taxon>Sar</taxon>
        <taxon>Alveolata</taxon>
        <taxon>Apicomplexa</taxon>
        <taxon>Conoidasida</taxon>
        <taxon>Coccidia</taxon>
        <taxon>Eucoccidiorida</taxon>
        <taxon>Eimeriorina</taxon>
        <taxon>Eimeriidae</taxon>
        <taxon>Eimeria</taxon>
    </lineage>
</organism>
<dbReference type="Proteomes" id="UP000030763">
    <property type="component" value="Unassembled WGS sequence"/>
</dbReference>